<dbReference type="Proteomes" id="UP000037696">
    <property type="component" value="Unassembled WGS sequence"/>
</dbReference>
<reference evidence="1 2" key="1">
    <citation type="submission" date="2015-08" db="EMBL/GenBank/DDBJ databases">
        <title>Genome sequencing of Penicillium nordicum.</title>
        <authorList>
            <person name="Nguyen H.D."/>
            <person name="Seifert K.A."/>
        </authorList>
    </citation>
    <scope>NUCLEOTIDE SEQUENCE [LARGE SCALE GENOMIC DNA]</scope>
    <source>
        <strain evidence="1 2">DAOMC 185683</strain>
    </source>
</reference>
<protein>
    <submittedName>
        <fullName evidence="1">Uncharacterized protein</fullName>
    </submittedName>
</protein>
<evidence type="ECO:0000313" key="1">
    <source>
        <dbReference type="EMBL" id="KOS47273.1"/>
    </source>
</evidence>
<dbReference type="EMBL" id="LHQQ01000018">
    <property type="protein sequence ID" value="KOS47273.1"/>
    <property type="molecule type" value="Genomic_DNA"/>
</dbReference>
<name>A0A0M9WJI8_9EURO</name>
<accession>A0A0M9WJI8</accession>
<comment type="caution">
    <text evidence="1">The sequence shown here is derived from an EMBL/GenBank/DDBJ whole genome shotgun (WGS) entry which is preliminary data.</text>
</comment>
<proteinExistence type="predicted"/>
<evidence type="ECO:0000313" key="2">
    <source>
        <dbReference type="Proteomes" id="UP000037696"/>
    </source>
</evidence>
<sequence length="99" mass="10481">MAETISTQVGHAIATLSQIDLAHCGRLVSRSYAHLLQPAPGLASYQLGQKTTISERYAHIDQAPIYIVHDMTPPLLKFVIASGASSLSSIGSGIAMYNG</sequence>
<gene>
    <name evidence="1" type="ORF">ACN38_g1794</name>
</gene>
<dbReference type="AlphaFoldDB" id="A0A0M9WJI8"/>
<keyword evidence="2" id="KW-1185">Reference proteome</keyword>
<organism evidence="1 2">
    <name type="scientific">Penicillium nordicum</name>
    <dbReference type="NCBI Taxonomy" id="229535"/>
    <lineage>
        <taxon>Eukaryota</taxon>
        <taxon>Fungi</taxon>
        <taxon>Dikarya</taxon>
        <taxon>Ascomycota</taxon>
        <taxon>Pezizomycotina</taxon>
        <taxon>Eurotiomycetes</taxon>
        <taxon>Eurotiomycetidae</taxon>
        <taxon>Eurotiales</taxon>
        <taxon>Aspergillaceae</taxon>
        <taxon>Penicillium</taxon>
    </lineage>
</organism>